<keyword evidence="4" id="KW-0081">Bacteriolytic enzyme</keyword>
<feature type="signal peptide" evidence="8">
    <location>
        <begin position="1"/>
        <end position="22"/>
    </location>
</feature>
<evidence type="ECO:0000256" key="3">
    <source>
        <dbReference type="ARBA" id="ARBA00022529"/>
    </source>
</evidence>
<dbReference type="GO" id="GO:0003796">
    <property type="term" value="F:lysozyme activity"/>
    <property type="evidence" value="ECO:0007669"/>
    <property type="project" value="UniProtKB-EC"/>
</dbReference>
<dbReference type="OrthoDB" id="6337871at2759"/>
<dbReference type="Pfam" id="PF05497">
    <property type="entry name" value="Destabilase"/>
    <property type="match status" value="1"/>
</dbReference>
<evidence type="ECO:0000256" key="2">
    <source>
        <dbReference type="ARBA" id="ARBA00012732"/>
    </source>
</evidence>
<dbReference type="GO" id="GO:0042742">
    <property type="term" value="P:defense response to bacterium"/>
    <property type="evidence" value="ECO:0007669"/>
    <property type="project" value="UniProtKB-KW"/>
</dbReference>
<keyword evidence="7" id="KW-1015">Disulfide bond</keyword>
<feature type="disulfide bond" evidence="7">
    <location>
        <begin position="88"/>
        <end position="94"/>
    </location>
</feature>
<reference evidence="9" key="1">
    <citation type="journal article" date="2010" name="Fish Shellfish Immunol.">
        <title>Molecular characterization and expression analysis of a c-type and two novel muramidase-deficient i-type lysozymes from Penaeus monodon.</title>
        <authorList>
            <person name="Supungul P."/>
            <person name="Rimphanitchayakit V."/>
            <person name="Aoki T."/>
            <person name="Hirono I."/>
            <person name="Tassanakajon A."/>
        </authorList>
    </citation>
    <scope>NUCLEOTIDE SEQUENCE</scope>
</reference>
<accession>D2J088</accession>
<proteinExistence type="evidence at transcript level"/>
<evidence type="ECO:0000256" key="4">
    <source>
        <dbReference type="ARBA" id="ARBA00022638"/>
    </source>
</evidence>
<dbReference type="Gene3D" id="1.10.530.10">
    <property type="match status" value="1"/>
</dbReference>
<organism evidence="9">
    <name type="scientific">Penaeus monodon</name>
    <name type="common">Giant tiger prawn</name>
    <dbReference type="NCBI Taxonomy" id="6687"/>
    <lineage>
        <taxon>Eukaryota</taxon>
        <taxon>Metazoa</taxon>
        <taxon>Ecdysozoa</taxon>
        <taxon>Arthropoda</taxon>
        <taxon>Crustacea</taxon>
        <taxon>Multicrustacea</taxon>
        <taxon>Malacostraca</taxon>
        <taxon>Eumalacostraca</taxon>
        <taxon>Eucarida</taxon>
        <taxon>Decapoda</taxon>
        <taxon>Dendrobranchiata</taxon>
        <taxon>Penaeoidea</taxon>
        <taxon>Penaeidae</taxon>
        <taxon>Penaeus</taxon>
    </lineage>
</organism>
<name>D2J088_PENMO</name>
<dbReference type="GO" id="GO:0031640">
    <property type="term" value="P:killing of cells of another organism"/>
    <property type="evidence" value="ECO:0007669"/>
    <property type="project" value="UniProtKB-KW"/>
</dbReference>
<dbReference type="AlphaFoldDB" id="D2J088"/>
<keyword evidence="8" id="KW-0732">Signal</keyword>
<evidence type="ECO:0000256" key="7">
    <source>
        <dbReference type="PIRSR" id="PIRSR608597-3"/>
    </source>
</evidence>
<sequence>MALVKQAMIAVTAAVIFALVYGEGVDPNCLGCLCEASTKCNASTACHTPYPGAYFCGPFLISWAYWADADKPIIEGDNAEQKGAFERCVQDLYCGAETVRRYMAKFLDIDCNLDGTVDCRDYAHIHMMGGYGCKDPSVSTTDFYKVFEKCWDVVSAASSPTAT</sequence>
<comment type="catalytic activity">
    <reaction evidence="1">
        <text>Hydrolysis of (1-&gt;4)-beta-linkages between N-acetylmuramic acid and N-acetyl-D-glucosamine residues in a peptidoglycan and between N-acetyl-D-glucosamine residues in chitodextrins.</text>
        <dbReference type="EC" id="3.2.1.17"/>
    </reaction>
</comment>
<dbReference type="CAZy" id="GH22">
    <property type="family name" value="Glycoside Hydrolase Family 22"/>
</dbReference>
<evidence type="ECO:0000256" key="5">
    <source>
        <dbReference type="ARBA" id="ARBA00022801"/>
    </source>
</evidence>
<dbReference type="PANTHER" id="PTHR11195:SF22">
    <property type="entry name" value="LYSOZYME"/>
    <property type="match status" value="1"/>
</dbReference>
<dbReference type="PANTHER" id="PTHR11195">
    <property type="entry name" value="DESTABILASE-RELATED"/>
    <property type="match status" value="1"/>
</dbReference>
<feature type="disulfide bond" evidence="7">
    <location>
        <begin position="29"/>
        <end position="119"/>
    </location>
</feature>
<dbReference type="CDD" id="cd16890">
    <property type="entry name" value="lyz_i"/>
    <property type="match status" value="1"/>
</dbReference>
<evidence type="ECO:0000256" key="6">
    <source>
        <dbReference type="ARBA" id="ARBA00023295"/>
    </source>
</evidence>
<dbReference type="EC" id="3.2.1.17" evidence="2"/>
<evidence type="ECO:0000256" key="8">
    <source>
        <dbReference type="SAM" id="SignalP"/>
    </source>
</evidence>
<keyword evidence="6" id="KW-0326">Glycosidase</keyword>
<feature type="disulfide bond" evidence="7">
    <location>
        <begin position="46"/>
        <end position="56"/>
    </location>
</feature>
<dbReference type="EMBL" id="GQ478704">
    <property type="protein sequence ID" value="ACZ63472.1"/>
    <property type="molecule type" value="mRNA"/>
</dbReference>
<dbReference type="FunFam" id="1.10.530.10:FF:000019">
    <property type="entry name" value="lysozyme"/>
    <property type="match status" value="1"/>
</dbReference>
<evidence type="ECO:0000313" key="9">
    <source>
        <dbReference type="EMBL" id="ACZ63472.1"/>
    </source>
</evidence>
<keyword evidence="3" id="KW-0929">Antimicrobial</keyword>
<evidence type="ECO:0000256" key="1">
    <source>
        <dbReference type="ARBA" id="ARBA00000632"/>
    </source>
</evidence>
<protein>
    <recommendedName>
        <fullName evidence="2">lysozyme</fullName>
        <ecNumber evidence="2">3.2.1.17</ecNumber>
    </recommendedName>
</protein>
<dbReference type="InterPro" id="IPR008597">
    <property type="entry name" value="Invert_lysozyme"/>
</dbReference>
<feature type="disulfide bond" evidence="7">
    <location>
        <begin position="34"/>
        <end position="40"/>
    </location>
</feature>
<dbReference type="PROSITE" id="PS51909">
    <property type="entry name" value="LYSOZYME_I"/>
    <property type="match status" value="1"/>
</dbReference>
<feature type="chain" id="PRO_5003032071" description="lysozyme" evidence="8">
    <location>
        <begin position="23"/>
        <end position="163"/>
    </location>
</feature>
<keyword evidence="5" id="KW-0378">Hydrolase</keyword>